<protein>
    <submittedName>
        <fullName evidence="5">Conserved domain protein</fullName>
    </submittedName>
</protein>
<dbReference type="KEGG" id="fsc:FSU_1266"/>
<dbReference type="PANTHER" id="PTHR48043:SF145">
    <property type="entry name" value="FI06409P-RELATED"/>
    <property type="match status" value="1"/>
</dbReference>
<evidence type="ECO:0000256" key="1">
    <source>
        <dbReference type="ARBA" id="ARBA00022676"/>
    </source>
</evidence>
<evidence type="ECO:0000313" key="4">
    <source>
        <dbReference type="EMBL" id="ACX74433.1"/>
    </source>
</evidence>
<dbReference type="EMBL" id="CP002158">
    <property type="protein sequence ID" value="ADL26039.1"/>
    <property type="molecule type" value="Genomic_DNA"/>
</dbReference>
<evidence type="ECO:0000313" key="7">
    <source>
        <dbReference type="Proteomes" id="UP000001497"/>
    </source>
</evidence>
<dbReference type="CAZy" id="GT1">
    <property type="family name" value="Glycosyltransferase Family 1"/>
</dbReference>
<dbReference type="AlphaFoldDB" id="C9RNI7"/>
<evidence type="ECO:0000313" key="5">
    <source>
        <dbReference type="EMBL" id="ADL26039.1"/>
    </source>
</evidence>
<dbReference type="SUPFAM" id="SSF53756">
    <property type="entry name" value="UDP-Glycosyltransferase/glycogen phosphorylase"/>
    <property type="match status" value="1"/>
</dbReference>
<gene>
    <name evidence="4" type="ordered locus">Fisuc_0823</name>
    <name evidence="5" type="ordered locus">FSU_1266</name>
</gene>
<name>C9RNI7_FIBSS</name>
<dbReference type="OrthoDB" id="764352at2"/>
<accession>C9RNI7</accession>
<feature type="region of interest" description="Disordered" evidence="3">
    <location>
        <begin position="229"/>
        <end position="252"/>
    </location>
</feature>
<sequence>MGKKILFWPDVYKEQGHWLPTFVWAKELLQEEPEGSYEVSYMGIPDCKSLVGWFNKDIQYHEIFNKLYPLGYTDFSHTTPQGRWKPEHVLRIINGELDDIFTGDNKPDVLVSGYFTSLESLIIHYKYGVKVIISTTYLRHPENDPAMRAVQNLMAYPDSVKQCIIKSFIDEDFYSATPSRREEAIDKFVAPLTTFNELIPCPKEFDYQHYVHGDLVHYVEPCMTPLLDDETNDNNLGQDNQTNDENQNEDDPADAVKQYWDDFFDEREQNNQKIIFATAGSQILDYGKKAEHMFDELIRMMDAPQMKNCHLLLSVGEKLLRTRDWSEIKNKNVTVKGWVPQRFILSSGKVHCAFIHGGLATIKECIYFGVPFVIAPMGKDQLDNALRLRENGIDNMLDVETSRSDSYLYSINKVRTDFRIKNNLARLQNIFVESEGRHEGVSIIESVADSTN</sequence>
<keyword evidence="2" id="KW-0808">Transferase</keyword>
<keyword evidence="1" id="KW-0328">Glycosyltransferase</keyword>
<reference evidence="4 7" key="1">
    <citation type="submission" date="2009-10" db="EMBL/GenBank/DDBJ databases">
        <title>Complete sequence of Fibrobacter succinogenes subsp. succinogenes S85.</title>
        <authorList>
            <consortium name="US DOE Joint Genome Institute"/>
            <person name="Lucas S."/>
            <person name="Copeland A."/>
            <person name="Lapidus A."/>
            <person name="Glavina del Rio T."/>
            <person name="Tice H."/>
            <person name="Bruce D."/>
            <person name="Goodwin L."/>
            <person name="Pitluck S."/>
            <person name="Chertkov O."/>
            <person name="Detter J.C."/>
            <person name="Han C."/>
            <person name="Tapia R."/>
            <person name="Larimer F."/>
            <person name="Land M."/>
            <person name="Hauser L."/>
            <person name="Kyrpides N."/>
            <person name="Mikhailova N."/>
            <person name="Weimer P.J."/>
            <person name="Stevenson D.M."/>
            <person name="Boyum J."/>
            <person name="Brumm P.I."/>
            <person name="Mead D."/>
        </authorList>
    </citation>
    <scope>NUCLEOTIDE SEQUENCE [LARGE SCALE GENOMIC DNA]</scope>
    <source>
        <strain evidence="7">ATCC 19169 / S85</strain>
        <strain evidence="4">S85</strain>
    </source>
</reference>
<evidence type="ECO:0000256" key="3">
    <source>
        <dbReference type="SAM" id="MobiDB-lite"/>
    </source>
</evidence>
<dbReference type="Proteomes" id="UP000001497">
    <property type="component" value="Chromosome"/>
</dbReference>
<proteinExistence type="predicted"/>
<dbReference type="Proteomes" id="UP000000517">
    <property type="component" value="Chromosome"/>
</dbReference>
<dbReference type="eggNOG" id="COG1819">
    <property type="taxonomic scope" value="Bacteria"/>
</dbReference>
<dbReference type="EMBL" id="CP001792">
    <property type="protein sequence ID" value="ACX74433.1"/>
    <property type="molecule type" value="Genomic_DNA"/>
</dbReference>
<dbReference type="Pfam" id="PF00201">
    <property type="entry name" value="UDPGT"/>
    <property type="match status" value="1"/>
</dbReference>
<dbReference type="PANTHER" id="PTHR48043">
    <property type="entry name" value="EG:EG0003.4 PROTEIN-RELATED"/>
    <property type="match status" value="1"/>
</dbReference>
<evidence type="ECO:0000256" key="2">
    <source>
        <dbReference type="ARBA" id="ARBA00022679"/>
    </source>
</evidence>
<reference evidence="5" key="3">
    <citation type="submission" date="2010-08" db="EMBL/GenBank/DDBJ databases">
        <authorList>
            <person name="Durkin A.S."/>
            <person name="Nelson K.E."/>
            <person name="Morrison M."/>
            <person name="Forsberg C.W."/>
            <person name="Wilson D.B."/>
            <person name="Russell J.B."/>
            <person name="Cann I.K.O."/>
            <person name="Mackie R.I."/>
            <person name="White B.A."/>
        </authorList>
    </citation>
    <scope>NUCLEOTIDE SEQUENCE</scope>
    <source>
        <strain evidence="5">S85</strain>
    </source>
</reference>
<reference evidence="6" key="2">
    <citation type="submission" date="2010-08" db="EMBL/GenBank/DDBJ databases">
        <title>Complete sequence of Fibrobacter succinogenes subsp. succinogenes S85.</title>
        <authorList>
            <person name="Durkin A.S."/>
            <person name="Nelson K.E."/>
            <person name="Morrison M."/>
            <person name="Forsberg C.W."/>
            <person name="Wilson D.B."/>
            <person name="Russell J.B."/>
            <person name="Cann I.K.O."/>
            <person name="Mackie R.I."/>
            <person name="White B.A."/>
        </authorList>
    </citation>
    <scope>NUCLEOTIDE SEQUENCE [LARGE SCALE GENOMIC DNA]</scope>
    <source>
        <strain evidence="6">ATCC 19169 / S85</strain>
    </source>
</reference>
<dbReference type="InterPro" id="IPR050271">
    <property type="entry name" value="UDP-glycosyltransferase"/>
</dbReference>
<keyword evidence="7" id="KW-1185">Reference proteome</keyword>
<organism evidence="5 6">
    <name type="scientific">Fibrobacter succinogenes (strain ATCC 19169 / S85)</name>
    <dbReference type="NCBI Taxonomy" id="59374"/>
    <lineage>
        <taxon>Bacteria</taxon>
        <taxon>Pseudomonadati</taxon>
        <taxon>Fibrobacterota</taxon>
        <taxon>Fibrobacteria</taxon>
        <taxon>Fibrobacterales</taxon>
        <taxon>Fibrobacteraceae</taxon>
        <taxon>Fibrobacter</taxon>
    </lineage>
</organism>
<dbReference type="HOGENOM" id="CLU_605128_0_0_0"/>
<dbReference type="InterPro" id="IPR002213">
    <property type="entry name" value="UDP_glucos_trans"/>
</dbReference>
<dbReference type="KEGG" id="fsu:Fisuc_0823"/>
<evidence type="ECO:0000313" key="6">
    <source>
        <dbReference type="Proteomes" id="UP000000517"/>
    </source>
</evidence>
<dbReference type="STRING" id="59374.FSU_1266"/>
<dbReference type="Gene3D" id="3.40.50.2000">
    <property type="entry name" value="Glycogen Phosphorylase B"/>
    <property type="match status" value="2"/>
</dbReference>
<dbReference type="GO" id="GO:0008194">
    <property type="term" value="F:UDP-glycosyltransferase activity"/>
    <property type="evidence" value="ECO:0007669"/>
    <property type="project" value="InterPro"/>
</dbReference>
<dbReference type="RefSeq" id="WP_014545579.1">
    <property type="nucleotide sequence ID" value="NC_013410.1"/>
</dbReference>